<dbReference type="Pfam" id="PF17936">
    <property type="entry name" value="Big_6"/>
    <property type="match status" value="1"/>
</dbReference>
<evidence type="ECO:0000259" key="2">
    <source>
        <dbReference type="Pfam" id="PF17936"/>
    </source>
</evidence>
<dbReference type="InterPro" id="IPR013783">
    <property type="entry name" value="Ig-like_fold"/>
</dbReference>
<evidence type="ECO:0000256" key="1">
    <source>
        <dbReference type="SAM" id="MobiDB-lite"/>
    </source>
</evidence>
<feature type="domain" description="Bacterial Ig-like" evidence="3">
    <location>
        <begin position="1700"/>
        <end position="1780"/>
    </location>
</feature>
<feature type="domain" description="Bacterial Ig" evidence="2">
    <location>
        <begin position="1603"/>
        <end position="1650"/>
    </location>
</feature>
<feature type="domain" description="Bacterial Ig-like" evidence="3">
    <location>
        <begin position="2083"/>
        <end position="2173"/>
    </location>
</feature>
<dbReference type="EMBL" id="JARVQW010000015">
    <property type="protein sequence ID" value="MDH2307619.1"/>
    <property type="molecule type" value="Genomic_DNA"/>
</dbReference>
<dbReference type="Pfam" id="PF19077">
    <property type="entry name" value="Big_13"/>
    <property type="match status" value="15"/>
</dbReference>
<accession>A0AB35LEX0</accession>
<dbReference type="Gene3D" id="2.60.40.10">
    <property type="entry name" value="Immunoglobulins"/>
    <property type="match status" value="16"/>
</dbReference>
<feature type="compositionally biased region" description="Basic and acidic residues" evidence="1">
    <location>
        <begin position="159"/>
        <end position="172"/>
    </location>
</feature>
<feature type="domain" description="Bacterial Ig-like" evidence="3">
    <location>
        <begin position="1989"/>
        <end position="2077"/>
    </location>
</feature>
<reference evidence="4" key="2">
    <citation type="submission" date="2023-10" db="EMBL/GenBank/DDBJ databases">
        <title>Analysis of Resistance Genes of Carbapenem-resistant Providencia rettgeri.</title>
        <authorList>
            <person name="Liu M."/>
        </authorList>
    </citation>
    <scope>NUCLEOTIDE SEQUENCE</scope>
    <source>
        <strain evidence="4">QITACRE101</strain>
    </source>
</reference>
<feature type="region of interest" description="Disordered" evidence="1">
    <location>
        <begin position="1300"/>
        <end position="1320"/>
    </location>
</feature>
<feature type="domain" description="Bacterial Ig-like" evidence="3">
    <location>
        <begin position="1895"/>
        <end position="1981"/>
    </location>
</feature>
<feature type="compositionally biased region" description="Low complexity" evidence="1">
    <location>
        <begin position="185"/>
        <end position="200"/>
    </location>
</feature>
<feature type="domain" description="Bacterial Ig-like" evidence="3">
    <location>
        <begin position="594"/>
        <end position="683"/>
    </location>
</feature>
<feature type="region of interest" description="Disordered" evidence="1">
    <location>
        <begin position="2080"/>
        <end position="2100"/>
    </location>
</feature>
<organism evidence="4 5">
    <name type="scientific">Providencia rettgeri</name>
    <dbReference type="NCBI Taxonomy" id="587"/>
    <lineage>
        <taxon>Bacteria</taxon>
        <taxon>Pseudomonadati</taxon>
        <taxon>Pseudomonadota</taxon>
        <taxon>Gammaproteobacteria</taxon>
        <taxon>Enterobacterales</taxon>
        <taxon>Morganellaceae</taxon>
        <taxon>Providencia</taxon>
    </lineage>
</organism>
<feature type="domain" description="Bacterial Ig-like" evidence="3">
    <location>
        <begin position="329"/>
        <end position="403"/>
    </location>
</feature>
<evidence type="ECO:0000313" key="5">
    <source>
        <dbReference type="Proteomes" id="UP001162044"/>
    </source>
</evidence>
<feature type="domain" description="Bacterial Ig-like" evidence="3">
    <location>
        <begin position="1388"/>
        <end position="1469"/>
    </location>
</feature>
<dbReference type="Proteomes" id="UP001162044">
    <property type="component" value="Unassembled WGS sequence"/>
</dbReference>
<comment type="caution">
    <text evidence="4">The sequence shown here is derived from an EMBL/GenBank/DDBJ whole genome shotgun (WGS) entry which is preliminary data.</text>
</comment>
<feature type="region of interest" description="Disordered" evidence="1">
    <location>
        <begin position="92"/>
        <end position="113"/>
    </location>
</feature>
<feature type="region of interest" description="Disordered" evidence="1">
    <location>
        <begin position="159"/>
        <end position="206"/>
    </location>
</feature>
<proteinExistence type="predicted"/>
<dbReference type="InterPro" id="IPR041498">
    <property type="entry name" value="Big_6"/>
</dbReference>
<feature type="domain" description="Bacterial Ig-like" evidence="3">
    <location>
        <begin position="421"/>
        <end position="495"/>
    </location>
</feature>
<evidence type="ECO:0000313" key="4">
    <source>
        <dbReference type="EMBL" id="MDH2307619.1"/>
    </source>
</evidence>
<feature type="domain" description="Bacterial Ig-like" evidence="3">
    <location>
        <begin position="499"/>
        <end position="591"/>
    </location>
</feature>
<sequence length="2213" mass="238251">MTDKTITDKLKNIEIQKFKVQGLDLIVTKPDGSIETIKNGLSEVILGNMTLMTVQGAILSQDEILSSITLNVGADAVYIKEQLTSDLVEYADNQDSKNNSEQIDEEELQGDEQSFSKKLAELNQKNQQLEKTLQTLSSEKDEKEVLLSSSLTKLAEAKKQLNQKSKEGKAPVEDSNLTFSPPSAPVVMPTSSSSSPTQSSNKLSATPEIAKPITQVFIQGKLSEESDSGKKGDNITNINTPIFTGIVSLDSQAYLTINDNKYPITADKDGKWSLKISEPLEDKIYEYSLVVSSGDGKPVTVSGQFEVDTRLDNLSVSLDGHSNIETTGGRITNKQFPTFAGKAEVGSSVTLTISGQKLSTIADNKGGWRITVEKPLADGVLAYQVTAVDIAGNQKTITESVTIKTSKPDASVLLDNSAVFLTNKVKPTLTGKTDPNSNVIVKVAGKEYLTKANEQGDWSLTITDNLTDGSHVLNVTVTDNVGNQGIFIQSLLVDTTPPAAQATLTESSDSGLKGDYITQQKAVTVAGSTKPQSTVVVQFVGQEYSTIADKDGQWQIALPAVGKDGEYDYQVSVTDTIGNVGTSNGQFTVDTQVDSLSVHLDTQSDSGNIGDNITKETRPHFSGKAEAGSRIALTIDGQQLNTTADSHGDWAVVVQQTLTDGTYDYTVKATDVAGNTAVVTESVQIKTTLHPTTLQLNNQSDFITNQLTPTLSGLSEANAKISIAIDGKTYSTQADSQGSWSVLITSPLTSGSHSLKVQVTDIVGNSERISEILHIDTTPPAAQATLTESSDSGLKGDHITQQKAVTVAGSTKPQSTVVLQFAGQEYSTIADKDGQWQIALPAVGKDGKYDYHVKVTDKVGNIGTSKGQFTVDSNITLTAHLDPASQENSNASVTYLKRPQISGEADPESKITAEFKGQIKTVYADSQGKWSLIFDVDADVGMDNHYKLTAEDAAGNQDTISQSFTYQPPSVGGGEAEFPILVAALDAASDSGKKGDYITNITAPKFTGFATAGAKVTLIIGNERFSTLADNVTGNWEIQLKELTEGNNQYLVTAEHPTNGQTKDISGNIFIDTISPVLTVELSTETDTGTKGNFITAHRKPVFTGKSEPGSEISLGLNNELVSTVVDNNGFWSLALPNELPKDFIGDYKITVMDAAGNQYEKIDTLTINANPPKITNAALASPWARGKFHGDKSTNDLEATFTGKVTPGSSLKFKFRLSKKDEHVFSITNIDNEGNWSFSLPPGFLKTDRRYDLDRLILVATSASGIVTEQSIEEKGIQIKDSVLNVTFQVAAESSSTGEINSSLSSSRSPKLQGKISGASDRDELSGAILIGGKTYSVNLTNGRKNWDFKVPADIQLPLGEVPYTLTFKDVYGSVRKFSSSVLISDFKFYLDPDTDSGQIGNHYTNHKKPVYKGKITAGGTISAKVNGDSYPIQANEKGEWCFEVPIKGDGAYHISFIQDDGTVSVGQTTLNILTEEPIFSDFQISGTQVHSGTLVANVINPELVFTYHGNMDYYLINVNGKTTRHSKLQTKYNGSKTVFANELVLPDGEHVAKITAFDIAGNKTEHEVIIKVLNDELGKTSPSIEFGVNDKQLISEKDGKLLFNQNDLTLTGTTSAASLVSIKDATGKILGTTKANNQGSWQIKLPNDIVPIGIKNGESLKLLVSAKDLVNRETQFEFDLVYDISPPELTAVLDDPLTSDGVIHVNQPAFSGTTKANAQVRLKINGNIYHTTADHDGNWQIKLSDKEALAEGAYSYEIEAHDILGQISMQPISGDFTVKTIALATGELTPDSDSGIQGDNYTNINKPIFTGITEPNAIIRLVFDNKVASAFETIANEKGEWSIHVTTELSEGIHDYVIFAIDDIQGLKGQVSGQLVIDTLAPDLLIGGVFDPTDSTTKQDIVINGSTPTFAGIAELGTYIQLTVGQQVYKDIKVNECGEWAFTLPNSLTDDEYNYQIEIIDIAGNVGTSPLTGKVTIDTTPPDIMEFGLDVSTNSGTLNDTVTNHSRPKFSGLTEPNALVEFTINKKTYQESTSEKGEWTVSMTEALSDGTHNYRIEVKDKAGNSTVKTGQVIIDSKAPELTGQLDESTNTGDKQDEITNIKTPKFSGVTEANTTVFLTIDNQTYKQTTNGQGQWEITVANPLHDGAHPYEINVYDQAGNQAQLKGSIVIDSSLPDATVTPAPVDNTGGNHVDIPPIDTTMLQIDIDNHYF</sequence>
<evidence type="ECO:0000259" key="3">
    <source>
        <dbReference type="Pfam" id="PF19077"/>
    </source>
</evidence>
<feature type="domain" description="Bacterial Ig-like" evidence="3">
    <location>
        <begin position="1077"/>
        <end position="1163"/>
    </location>
</feature>
<gene>
    <name evidence="4" type="ORF">QDQ51_19670</name>
</gene>
<protein>
    <submittedName>
        <fullName evidence="4">Ig-like domain-containing protein</fullName>
    </submittedName>
</protein>
<feature type="domain" description="Bacterial Ig-like" evidence="3">
    <location>
        <begin position="221"/>
        <end position="309"/>
    </location>
</feature>
<dbReference type="NCBIfam" id="NF033510">
    <property type="entry name" value="Ca_tandemer"/>
    <property type="match status" value="11"/>
</dbReference>
<feature type="domain" description="Bacterial Ig-like" evidence="3">
    <location>
        <begin position="698"/>
        <end position="777"/>
    </location>
</feature>
<reference evidence="4" key="1">
    <citation type="submission" date="2023-04" db="EMBL/GenBank/DDBJ databases">
        <authorList>
            <person name="Li W."/>
        </authorList>
    </citation>
    <scope>NUCLEOTIDE SEQUENCE</scope>
    <source>
        <strain evidence="4">QITACRE101</strain>
    </source>
</reference>
<feature type="domain" description="Bacterial Ig-like" evidence="3">
    <location>
        <begin position="781"/>
        <end position="872"/>
    </location>
</feature>
<feature type="domain" description="Bacterial Ig-like" evidence="3">
    <location>
        <begin position="1785"/>
        <end position="1881"/>
    </location>
</feature>
<feature type="domain" description="Bacterial Ig-like" evidence="3">
    <location>
        <begin position="981"/>
        <end position="1073"/>
    </location>
</feature>
<dbReference type="InterPro" id="IPR044016">
    <property type="entry name" value="Big_13"/>
</dbReference>
<dbReference type="RefSeq" id="WP_213637282.1">
    <property type="nucleotide sequence ID" value="NZ_JAFHHS010000103.1"/>
</dbReference>
<name>A0AB35LEX0_PRORE</name>